<feature type="signal peptide" evidence="1">
    <location>
        <begin position="1"/>
        <end position="22"/>
    </location>
</feature>
<name>X6L8V5_RETFI</name>
<proteinExistence type="predicted"/>
<dbReference type="AlphaFoldDB" id="X6L8V5"/>
<evidence type="ECO:0000313" key="3">
    <source>
        <dbReference type="Proteomes" id="UP000023152"/>
    </source>
</evidence>
<protein>
    <submittedName>
        <fullName evidence="2">Uncharacterized protein</fullName>
    </submittedName>
</protein>
<gene>
    <name evidence="2" type="ORF">RFI_40356</name>
</gene>
<sequence>MKSSLVLMVLHVLSAFVVLLNANKTNTRSCSWTSGQTYFNQHGRTNILLVSCDMSLKHSANYMWKLKTWKYDQGPQMCNNVASKSSLQISNIESIQSENEIVRVLQSNFVNNPNQSKNNIQVHNNDRTNKKKMVMKKNKREIIDFVYCVCILFFKKNKNNRLLKICKVELMTSTPPSNRCCNSEYRVWIGDSVCDQLFWSQRGNKQEANHQYYLQPRQIYFQSPFVHTSKI</sequence>
<organism evidence="2 3">
    <name type="scientific">Reticulomyxa filosa</name>
    <dbReference type="NCBI Taxonomy" id="46433"/>
    <lineage>
        <taxon>Eukaryota</taxon>
        <taxon>Sar</taxon>
        <taxon>Rhizaria</taxon>
        <taxon>Retaria</taxon>
        <taxon>Foraminifera</taxon>
        <taxon>Monothalamids</taxon>
        <taxon>Reticulomyxidae</taxon>
        <taxon>Reticulomyxa</taxon>
    </lineage>
</organism>
<keyword evidence="3" id="KW-1185">Reference proteome</keyword>
<dbReference type="Proteomes" id="UP000023152">
    <property type="component" value="Unassembled WGS sequence"/>
</dbReference>
<dbReference type="EMBL" id="ASPP01050590">
    <property type="protein sequence ID" value="ETN97174.1"/>
    <property type="molecule type" value="Genomic_DNA"/>
</dbReference>
<feature type="chain" id="PRO_5004974566" evidence="1">
    <location>
        <begin position="23"/>
        <end position="231"/>
    </location>
</feature>
<accession>X6L8V5</accession>
<reference evidence="2 3" key="1">
    <citation type="journal article" date="2013" name="Curr. Biol.">
        <title>The Genome of the Foraminiferan Reticulomyxa filosa.</title>
        <authorList>
            <person name="Glockner G."/>
            <person name="Hulsmann N."/>
            <person name="Schleicher M."/>
            <person name="Noegel A.A."/>
            <person name="Eichinger L."/>
            <person name="Gallinger C."/>
            <person name="Pawlowski J."/>
            <person name="Sierra R."/>
            <person name="Euteneuer U."/>
            <person name="Pillet L."/>
            <person name="Moustafa A."/>
            <person name="Platzer M."/>
            <person name="Groth M."/>
            <person name="Szafranski K."/>
            <person name="Schliwa M."/>
        </authorList>
    </citation>
    <scope>NUCLEOTIDE SEQUENCE [LARGE SCALE GENOMIC DNA]</scope>
</reference>
<evidence type="ECO:0000256" key="1">
    <source>
        <dbReference type="SAM" id="SignalP"/>
    </source>
</evidence>
<evidence type="ECO:0000313" key="2">
    <source>
        <dbReference type="EMBL" id="ETN97174.1"/>
    </source>
</evidence>
<keyword evidence="1" id="KW-0732">Signal</keyword>
<comment type="caution">
    <text evidence="2">The sequence shown here is derived from an EMBL/GenBank/DDBJ whole genome shotgun (WGS) entry which is preliminary data.</text>
</comment>